<protein>
    <submittedName>
        <fullName evidence="1">Uncharacterized protein</fullName>
    </submittedName>
</protein>
<dbReference type="EMBL" id="BK016062">
    <property type="protein sequence ID" value="DAF91885.1"/>
    <property type="molecule type" value="Genomic_DNA"/>
</dbReference>
<organism evidence="1">
    <name type="scientific">Podoviridae sp. ctZkC8</name>
    <dbReference type="NCBI Taxonomy" id="2825259"/>
    <lineage>
        <taxon>Viruses</taxon>
        <taxon>Duplodnaviria</taxon>
        <taxon>Heunggongvirae</taxon>
        <taxon>Uroviricota</taxon>
        <taxon>Caudoviricetes</taxon>
    </lineage>
</organism>
<sequence>MAKLRVNPYRAIQRIYDQDSMNRYNINRAGGLSGA</sequence>
<evidence type="ECO:0000313" key="1">
    <source>
        <dbReference type="EMBL" id="DAF91885.1"/>
    </source>
</evidence>
<accession>A0A8S5UBM0</accession>
<name>A0A8S5UBM0_9CAUD</name>
<reference evidence="1" key="1">
    <citation type="journal article" date="2021" name="Proc. Natl. Acad. Sci. U.S.A.">
        <title>A Catalog of Tens of Thousands of Viruses from Human Metagenomes Reveals Hidden Associations with Chronic Diseases.</title>
        <authorList>
            <person name="Tisza M.J."/>
            <person name="Buck C.B."/>
        </authorList>
    </citation>
    <scope>NUCLEOTIDE SEQUENCE</scope>
    <source>
        <strain evidence="1">CtZkC8</strain>
    </source>
</reference>
<proteinExistence type="predicted"/>